<sequence>MVSHPVEITLMHRRSWLASIVALVAMSLGVSFASAQQPITLADRLNAGLKCRRPEEFAFVEAVVLLVDQKKLTTELVLGTYRWAAEQRPDFPFYYFQYGLRRRAAAIGVTV</sequence>
<evidence type="ECO:0000313" key="2">
    <source>
        <dbReference type="Proteomes" id="UP000315017"/>
    </source>
</evidence>
<dbReference type="EMBL" id="CP036274">
    <property type="protein sequence ID" value="QDU30947.1"/>
    <property type="molecule type" value="Genomic_DNA"/>
</dbReference>
<keyword evidence="2" id="KW-1185">Reference proteome</keyword>
<dbReference type="AlphaFoldDB" id="A0A517YL32"/>
<gene>
    <name evidence="1" type="ORF">ETAA8_61000</name>
</gene>
<evidence type="ECO:0000313" key="1">
    <source>
        <dbReference type="EMBL" id="QDU30947.1"/>
    </source>
</evidence>
<organism evidence="1 2">
    <name type="scientific">Anatilimnocola aggregata</name>
    <dbReference type="NCBI Taxonomy" id="2528021"/>
    <lineage>
        <taxon>Bacteria</taxon>
        <taxon>Pseudomonadati</taxon>
        <taxon>Planctomycetota</taxon>
        <taxon>Planctomycetia</taxon>
        <taxon>Pirellulales</taxon>
        <taxon>Pirellulaceae</taxon>
        <taxon>Anatilimnocola</taxon>
    </lineage>
</organism>
<proteinExistence type="predicted"/>
<accession>A0A517YL32</accession>
<dbReference type="Proteomes" id="UP000315017">
    <property type="component" value="Chromosome"/>
</dbReference>
<dbReference type="KEGG" id="aagg:ETAA8_61000"/>
<reference evidence="1 2" key="1">
    <citation type="submission" date="2019-02" db="EMBL/GenBank/DDBJ databases">
        <title>Deep-cultivation of Planctomycetes and their phenomic and genomic characterization uncovers novel biology.</title>
        <authorList>
            <person name="Wiegand S."/>
            <person name="Jogler M."/>
            <person name="Boedeker C."/>
            <person name="Pinto D."/>
            <person name="Vollmers J."/>
            <person name="Rivas-Marin E."/>
            <person name="Kohn T."/>
            <person name="Peeters S.H."/>
            <person name="Heuer A."/>
            <person name="Rast P."/>
            <person name="Oberbeckmann S."/>
            <person name="Bunk B."/>
            <person name="Jeske O."/>
            <person name="Meyerdierks A."/>
            <person name="Storesund J.E."/>
            <person name="Kallscheuer N."/>
            <person name="Luecker S."/>
            <person name="Lage O.M."/>
            <person name="Pohl T."/>
            <person name="Merkel B.J."/>
            <person name="Hornburger P."/>
            <person name="Mueller R.-W."/>
            <person name="Bruemmer F."/>
            <person name="Labrenz M."/>
            <person name="Spormann A.M."/>
            <person name="Op den Camp H."/>
            <person name="Overmann J."/>
            <person name="Amann R."/>
            <person name="Jetten M.S.M."/>
            <person name="Mascher T."/>
            <person name="Medema M.H."/>
            <person name="Devos D.P."/>
            <person name="Kaster A.-K."/>
            <person name="Ovreas L."/>
            <person name="Rohde M."/>
            <person name="Galperin M.Y."/>
            <person name="Jogler C."/>
        </authorList>
    </citation>
    <scope>NUCLEOTIDE SEQUENCE [LARGE SCALE GENOMIC DNA]</scope>
    <source>
        <strain evidence="1 2">ETA_A8</strain>
    </source>
</reference>
<name>A0A517YL32_9BACT</name>
<protein>
    <submittedName>
        <fullName evidence="1">Uncharacterized protein</fullName>
    </submittedName>
</protein>